<dbReference type="GO" id="GO:0043161">
    <property type="term" value="P:proteasome-mediated ubiquitin-dependent protein catabolic process"/>
    <property type="evidence" value="ECO:0007669"/>
    <property type="project" value="TreeGrafter"/>
</dbReference>
<dbReference type="InterPro" id="IPR000225">
    <property type="entry name" value="Armadillo"/>
</dbReference>
<dbReference type="GO" id="GO:0005737">
    <property type="term" value="C:cytoplasm"/>
    <property type="evidence" value="ECO:0007669"/>
    <property type="project" value="UniProtKB-SubCell"/>
</dbReference>
<dbReference type="EMBL" id="KL363233">
    <property type="protein sequence ID" value="KFD51977.1"/>
    <property type="molecule type" value="Genomic_DNA"/>
</dbReference>
<reference evidence="7 8" key="1">
    <citation type="journal article" date="2014" name="Nat. Genet.">
        <title>Genome and transcriptome of the porcine whipworm Trichuris suis.</title>
        <authorList>
            <person name="Jex A.R."/>
            <person name="Nejsum P."/>
            <person name="Schwarz E.M."/>
            <person name="Hu L."/>
            <person name="Young N.D."/>
            <person name="Hall R.S."/>
            <person name="Korhonen P.K."/>
            <person name="Liao S."/>
            <person name="Thamsborg S."/>
            <person name="Xia J."/>
            <person name="Xu P."/>
            <person name="Wang S."/>
            <person name="Scheerlinck J.P."/>
            <person name="Hofmann A."/>
            <person name="Sternberg P.W."/>
            <person name="Wang J."/>
            <person name="Gasser R.B."/>
        </authorList>
    </citation>
    <scope>NUCLEOTIDE SEQUENCE [LARGE SCALE GENOMIC DNA]</scope>
    <source>
        <strain evidence="7">DCEP-RM93M</strain>
    </source>
</reference>
<evidence type="ECO:0000256" key="2">
    <source>
        <dbReference type="ARBA" id="ARBA00004496"/>
    </source>
</evidence>
<dbReference type="Gene3D" id="1.25.10.10">
    <property type="entry name" value="Leucine-rich Repeat Variant"/>
    <property type="match status" value="2"/>
</dbReference>
<protein>
    <recommendedName>
        <fullName evidence="3">Armadillo repeat-containing protein 8</fullName>
    </recommendedName>
</protein>
<evidence type="ECO:0000256" key="3">
    <source>
        <dbReference type="ARBA" id="ARBA00013746"/>
    </source>
</evidence>
<evidence type="ECO:0000256" key="6">
    <source>
        <dbReference type="ARBA" id="ARBA00023242"/>
    </source>
</evidence>
<dbReference type="Proteomes" id="UP000030764">
    <property type="component" value="Unassembled WGS sequence"/>
</dbReference>
<proteinExistence type="predicted"/>
<dbReference type="PANTHER" id="PTHR15651:SF7">
    <property type="entry name" value="ARMADILLO REPEAT-CONTAINING PROTEIN 8"/>
    <property type="match status" value="1"/>
</dbReference>
<organism evidence="7 8">
    <name type="scientific">Trichuris suis</name>
    <name type="common">pig whipworm</name>
    <dbReference type="NCBI Taxonomy" id="68888"/>
    <lineage>
        <taxon>Eukaryota</taxon>
        <taxon>Metazoa</taxon>
        <taxon>Ecdysozoa</taxon>
        <taxon>Nematoda</taxon>
        <taxon>Enoplea</taxon>
        <taxon>Dorylaimia</taxon>
        <taxon>Trichinellida</taxon>
        <taxon>Trichuridae</taxon>
        <taxon>Trichuris</taxon>
    </lineage>
</organism>
<keyword evidence="6" id="KW-0539">Nucleus</keyword>
<dbReference type="InterPro" id="IPR016024">
    <property type="entry name" value="ARM-type_fold"/>
</dbReference>
<comment type="subcellular location">
    <subcellularLocation>
        <location evidence="2">Cytoplasm</location>
    </subcellularLocation>
    <subcellularLocation>
        <location evidence="1">Nucleus</location>
    </subcellularLocation>
</comment>
<evidence type="ECO:0000313" key="7">
    <source>
        <dbReference type="EMBL" id="KFD51977.1"/>
    </source>
</evidence>
<dbReference type="GO" id="GO:0034657">
    <property type="term" value="C:GID complex"/>
    <property type="evidence" value="ECO:0007669"/>
    <property type="project" value="TreeGrafter"/>
</dbReference>
<dbReference type="Pfam" id="PF00514">
    <property type="entry name" value="Arm"/>
    <property type="match status" value="1"/>
</dbReference>
<dbReference type="SUPFAM" id="SSF48371">
    <property type="entry name" value="ARM repeat"/>
    <property type="match status" value="1"/>
</dbReference>
<keyword evidence="5" id="KW-0677">Repeat</keyword>
<dbReference type="InterPro" id="IPR038739">
    <property type="entry name" value="ARMC8/Vid28"/>
</dbReference>
<name>A0A085M431_9BILA</name>
<evidence type="ECO:0000256" key="4">
    <source>
        <dbReference type="ARBA" id="ARBA00022490"/>
    </source>
</evidence>
<sequence length="660" mass="73350">MVTPRLSSALSKLESDDELVFLESIEDLKYEIIGSNRRRQVLHERQVPAVLLSRVVQRFPSIAVKKGVIATLTLFGRGSPDFAQALVNEGLVPFLLSQLTEEPSDYAAACVACLRMLYAAGQAPPDLLRTKPDVVLILLKIINFSVDTQHDVATILMHICQVEEDRRMLVGINAIDRILPLLFSNVVRLQLAGVNFFANLLYRCKSSCSAFHSAEYNGISAIERLFALMSPVNAYGVQLGAARCLVYLMRKGCLDSAAVKRIPTEVVPKLIRILTLSPEWQEKAMKASACSALAYCIENDPNLQCIAHWNSLCPQVLGSMMLDSSDQETVMPNLPEAELNFGASLEAIAAMIGLREDICQRVLNDIPSLGSCLLGVISSRYHETNLLLPALSCLLSLSRWVEQLRTTFFDDRIFKALYHILTTNENSEVLARVTAIMCNLVLGFSPCKDGLIEAGLIEHMSKLIDHTDPSIKLNAVWALQNCCYRADDRVKAIVLNACPPGRILCAVTELQSDSPVVLRLLYLLMDLLTNKPFVDVVMSTNGVQIMQIVIFILEGPFSVYAKEVALMVLVHIADGGASKDFLINNEDILNKIANYMQYGCLRLQMASVRCVCNLLWKEDYGFMERQVRLRDVGILKILQQLLNVTDPALFDLVKLSLQQV</sequence>
<dbReference type="PANTHER" id="PTHR15651">
    <property type="entry name" value="ARMADILLO REPEAT-CONTAINING PROTEIN 8"/>
    <property type="match status" value="1"/>
</dbReference>
<keyword evidence="8" id="KW-1185">Reference proteome</keyword>
<evidence type="ECO:0000256" key="5">
    <source>
        <dbReference type="ARBA" id="ARBA00022737"/>
    </source>
</evidence>
<accession>A0A085M431</accession>
<keyword evidence="4" id="KW-0963">Cytoplasm</keyword>
<evidence type="ECO:0000256" key="1">
    <source>
        <dbReference type="ARBA" id="ARBA00004123"/>
    </source>
</evidence>
<dbReference type="SMART" id="SM00185">
    <property type="entry name" value="ARM"/>
    <property type="match status" value="3"/>
</dbReference>
<dbReference type="OrthoDB" id="5915948at2759"/>
<gene>
    <name evidence="7" type="ORF">M513_07109</name>
</gene>
<dbReference type="GO" id="GO:0005634">
    <property type="term" value="C:nucleus"/>
    <property type="evidence" value="ECO:0007669"/>
    <property type="project" value="UniProtKB-SubCell"/>
</dbReference>
<evidence type="ECO:0000313" key="8">
    <source>
        <dbReference type="Proteomes" id="UP000030764"/>
    </source>
</evidence>
<dbReference type="InterPro" id="IPR011989">
    <property type="entry name" value="ARM-like"/>
</dbReference>
<dbReference type="AlphaFoldDB" id="A0A085M431"/>